<sequence length="485" mass="54581">MARLGHKKSRNGCQRCKARHVKCDEARPCSNCVKHHLEKECSLVTGNPPVGLPVKRQPISRPPVERISIPEPLKTPPARTSSAPSLSIHYVLNPPPTAPPTSTGSNASSPQSQNDTYPFLTRFFHRTDSSQSAFTARDLELMYLSFVPFYSSTRLTIPRHHWTISTSQTMSSREDVSTYWAVEGPKLAMPYPYLLQELLALSALHKANLEKDQRSTFYALGVYHQDLAIHEMRARLPTLNPDNAGAMFATGALLSMGVFASTGMSASHMERSLGKPRSSIDALLDIFSLLQGMYSILNQERPNVATGPFRILIEDTDEDWVDPKQTLFDDLENLLPSVQAFIEAQSLPWTTRSETVGALATLRTCLHDANRPRATTREIRFLFFWASRNTPTFFSMLRSKEPAALVVLAYYAVGFAIAEGRYWYMDGWGPRILGDIAEILGGQSVWRPVIQWPWEYVHRSAMKKDDGLPRPQQPHPFDLRKLRTA</sequence>
<feature type="region of interest" description="Disordered" evidence="2">
    <location>
        <begin position="48"/>
        <end position="113"/>
    </location>
</feature>
<dbReference type="GO" id="GO:0008270">
    <property type="term" value="F:zinc ion binding"/>
    <property type="evidence" value="ECO:0007669"/>
    <property type="project" value="InterPro"/>
</dbReference>
<accession>A0A6A6JY61</accession>
<organism evidence="4 5">
    <name type="scientific">Westerdykella ornata</name>
    <dbReference type="NCBI Taxonomy" id="318751"/>
    <lineage>
        <taxon>Eukaryota</taxon>
        <taxon>Fungi</taxon>
        <taxon>Dikarya</taxon>
        <taxon>Ascomycota</taxon>
        <taxon>Pezizomycotina</taxon>
        <taxon>Dothideomycetes</taxon>
        <taxon>Pleosporomycetidae</taxon>
        <taxon>Pleosporales</taxon>
        <taxon>Sporormiaceae</taxon>
        <taxon>Westerdykella</taxon>
    </lineage>
</organism>
<dbReference type="InterPro" id="IPR001138">
    <property type="entry name" value="Zn2Cys6_DnaBD"/>
</dbReference>
<dbReference type="PROSITE" id="PS00463">
    <property type="entry name" value="ZN2_CY6_FUNGAL_1"/>
    <property type="match status" value="1"/>
</dbReference>
<evidence type="ECO:0000256" key="1">
    <source>
        <dbReference type="ARBA" id="ARBA00023242"/>
    </source>
</evidence>
<dbReference type="SUPFAM" id="SSF57701">
    <property type="entry name" value="Zn2/Cys6 DNA-binding domain"/>
    <property type="match status" value="1"/>
</dbReference>
<dbReference type="OrthoDB" id="3546279at2759"/>
<dbReference type="GO" id="GO:0001228">
    <property type="term" value="F:DNA-binding transcription activator activity, RNA polymerase II-specific"/>
    <property type="evidence" value="ECO:0007669"/>
    <property type="project" value="TreeGrafter"/>
</dbReference>
<dbReference type="AlphaFoldDB" id="A0A6A6JY61"/>
<dbReference type="PANTHER" id="PTHR47784:SF5">
    <property type="entry name" value="STEROL UPTAKE CONTROL PROTEIN 2"/>
    <property type="match status" value="1"/>
</dbReference>
<evidence type="ECO:0000259" key="3">
    <source>
        <dbReference type="PROSITE" id="PS50048"/>
    </source>
</evidence>
<feature type="domain" description="Zn(2)-C6 fungal-type" evidence="3">
    <location>
        <begin position="12"/>
        <end position="43"/>
    </location>
</feature>
<protein>
    <recommendedName>
        <fullName evidence="3">Zn(2)-C6 fungal-type domain-containing protein</fullName>
    </recommendedName>
</protein>
<dbReference type="RefSeq" id="XP_033658672.1">
    <property type="nucleotide sequence ID" value="XM_033800533.1"/>
</dbReference>
<dbReference type="GeneID" id="54553708"/>
<dbReference type="PANTHER" id="PTHR47784">
    <property type="entry name" value="STEROL UPTAKE CONTROL PROTEIN 2"/>
    <property type="match status" value="1"/>
</dbReference>
<evidence type="ECO:0000313" key="4">
    <source>
        <dbReference type="EMBL" id="KAF2281135.1"/>
    </source>
</evidence>
<keyword evidence="1" id="KW-0539">Nucleus</keyword>
<dbReference type="Pfam" id="PF00172">
    <property type="entry name" value="Zn_clus"/>
    <property type="match status" value="1"/>
</dbReference>
<dbReference type="CDD" id="cd00067">
    <property type="entry name" value="GAL4"/>
    <property type="match status" value="1"/>
</dbReference>
<dbReference type="InterPro" id="IPR053157">
    <property type="entry name" value="Sterol_Uptake_Regulator"/>
</dbReference>
<dbReference type="SMART" id="SM00066">
    <property type="entry name" value="GAL4"/>
    <property type="match status" value="1"/>
</dbReference>
<dbReference type="InterPro" id="IPR036864">
    <property type="entry name" value="Zn2-C6_fun-type_DNA-bd_sf"/>
</dbReference>
<evidence type="ECO:0000313" key="5">
    <source>
        <dbReference type="Proteomes" id="UP000800097"/>
    </source>
</evidence>
<feature type="compositionally biased region" description="Low complexity" evidence="2">
    <location>
        <begin position="100"/>
        <end position="110"/>
    </location>
</feature>
<dbReference type="Proteomes" id="UP000800097">
    <property type="component" value="Unassembled WGS sequence"/>
</dbReference>
<dbReference type="Gene3D" id="4.10.240.10">
    <property type="entry name" value="Zn(2)-C6 fungal-type DNA-binding domain"/>
    <property type="match status" value="1"/>
</dbReference>
<evidence type="ECO:0000256" key="2">
    <source>
        <dbReference type="SAM" id="MobiDB-lite"/>
    </source>
</evidence>
<dbReference type="EMBL" id="ML986484">
    <property type="protein sequence ID" value="KAF2281135.1"/>
    <property type="molecule type" value="Genomic_DNA"/>
</dbReference>
<feature type="region of interest" description="Disordered" evidence="2">
    <location>
        <begin position="465"/>
        <end position="485"/>
    </location>
</feature>
<proteinExistence type="predicted"/>
<keyword evidence="5" id="KW-1185">Reference proteome</keyword>
<reference evidence="4" key="1">
    <citation type="journal article" date="2020" name="Stud. Mycol.">
        <title>101 Dothideomycetes genomes: a test case for predicting lifestyles and emergence of pathogens.</title>
        <authorList>
            <person name="Haridas S."/>
            <person name="Albert R."/>
            <person name="Binder M."/>
            <person name="Bloem J."/>
            <person name="Labutti K."/>
            <person name="Salamov A."/>
            <person name="Andreopoulos B."/>
            <person name="Baker S."/>
            <person name="Barry K."/>
            <person name="Bills G."/>
            <person name="Bluhm B."/>
            <person name="Cannon C."/>
            <person name="Castanera R."/>
            <person name="Culley D."/>
            <person name="Daum C."/>
            <person name="Ezra D."/>
            <person name="Gonzalez J."/>
            <person name="Henrissat B."/>
            <person name="Kuo A."/>
            <person name="Liang C."/>
            <person name="Lipzen A."/>
            <person name="Lutzoni F."/>
            <person name="Magnuson J."/>
            <person name="Mondo S."/>
            <person name="Nolan M."/>
            <person name="Ohm R."/>
            <person name="Pangilinan J."/>
            <person name="Park H.-J."/>
            <person name="Ramirez L."/>
            <person name="Alfaro M."/>
            <person name="Sun H."/>
            <person name="Tritt A."/>
            <person name="Yoshinaga Y."/>
            <person name="Zwiers L.-H."/>
            <person name="Turgeon B."/>
            <person name="Goodwin S."/>
            <person name="Spatafora J."/>
            <person name="Crous P."/>
            <person name="Grigoriev I."/>
        </authorList>
    </citation>
    <scope>NUCLEOTIDE SEQUENCE</scope>
    <source>
        <strain evidence="4">CBS 379.55</strain>
    </source>
</reference>
<dbReference type="PROSITE" id="PS50048">
    <property type="entry name" value="ZN2_CY6_FUNGAL_2"/>
    <property type="match status" value="1"/>
</dbReference>
<gene>
    <name evidence="4" type="ORF">EI97DRAFT_454354</name>
</gene>
<name>A0A6A6JY61_WESOR</name>